<evidence type="ECO:0000313" key="1">
    <source>
        <dbReference type="EMBL" id="THU62927.1"/>
    </source>
</evidence>
<proteinExistence type="predicted"/>
<dbReference type="Proteomes" id="UP000317650">
    <property type="component" value="Chromosome 1"/>
</dbReference>
<gene>
    <name evidence="1" type="ORF">C4D60_Mb01t10310</name>
</gene>
<comment type="caution">
    <text evidence="1">The sequence shown here is derived from an EMBL/GenBank/DDBJ whole genome shotgun (WGS) entry which is preliminary data.</text>
</comment>
<keyword evidence="2" id="KW-1185">Reference proteome</keyword>
<evidence type="ECO:0000313" key="2">
    <source>
        <dbReference type="Proteomes" id="UP000317650"/>
    </source>
</evidence>
<accession>A0A4S8JL69</accession>
<name>A0A4S8JL69_MUSBA</name>
<reference evidence="1 2" key="1">
    <citation type="journal article" date="2019" name="Nat. Plants">
        <title>Genome sequencing of Musa balbisiana reveals subgenome evolution and function divergence in polyploid bananas.</title>
        <authorList>
            <person name="Yao X."/>
        </authorList>
    </citation>
    <scope>NUCLEOTIDE SEQUENCE [LARGE SCALE GENOMIC DNA]</scope>
    <source>
        <strain evidence="2">cv. DH-PKW</strain>
        <tissue evidence="1">Leaves</tissue>
    </source>
</reference>
<dbReference type="EMBL" id="PYDT01000004">
    <property type="protein sequence ID" value="THU62927.1"/>
    <property type="molecule type" value="Genomic_DNA"/>
</dbReference>
<protein>
    <submittedName>
        <fullName evidence="1">Uncharacterized protein</fullName>
    </submittedName>
</protein>
<dbReference type="AlphaFoldDB" id="A0A4S8JL69"/>
<organism evidence="1 2">
    <name type="scientific">Musa balbisiana</name>
    <name type="common">Banana</name>
    <dbReference type="NCBI Taxonomy" id="52838"/>
    <lineage>
        <taxon>Eukaryota</taxon>
        <taxon>Viridiplantae</taxon>
        <taxon>Streptophyta</taxon>
        <taxon>Embryophyta</taxon>
        <taxon>Tracheophyta</taxon>
        <taxon>Spermatophyta</taxon>
        <taxon>Magnoliopsida</taxon>
        <taxon>Liliopsida</taxon>
        <taxon>Zingiberales</taxon>
        <taxon>Musaceae</taxon>
        <taxon>Musa</taxon>
    </lineage>
</organism>
<sequence length="153" mass="16566">MQSSDYRLPSDGDIAPYMDLLSSLSSFRKELTSFPPPQLNLKMDVMLSTPTITAKCSSFNSPATPRKNWGKLIELGIVSSISSSRAATDAKEYELRLHSPSLYTLKLVVVVAGQEDGSLQASVAISMGRTEDFARLFLGGLEGYRRGSNNVGG</sequence>